<protein>
    <submittedName>
        <fullName evidence="8">Aromatic hydrocarbon degradation protein</fullName>
    </submittedName>
</protein>
<gene>
    <name evidence="8" type="ORF">FJR03_08840</name>
</gene>
<dbReference type="GO" id="GO:0015483">
    <property type="term" value="F:long-chain fatty acid transporting porin activity"/>
    <property type="evidence" value="ECO:0007669"/>
    <property type="project" value="TreeGrafter"/>
</dbReference>
<evidence type="ECO:0000256" key="3">
    <source>
        <dbReference type="ARBA" id="ARBA00022452"/>
    </source>
</evidence>
<dbReference type="EMBL" id="CP041165">
    <property type="protein sequence ID" value="QOP41833.1"/>
    <property type="molecule type" value="Genomic_DNA"/>
</dbReference>
<evidence type="ECO:0000256" key="4">
    <source>
        <dbReference type="ARBA" id="ARBA00022692"/>
    </source>
</evidence>
<evidence type="ECO:0000256" key="7">
    <source>
        <dbReference type="ARBA" id="ARBA00023237"/>
    </source>
</evidence>
<keyword evidence="9" id="KW-1185">Reference proteome</keyword>
<name>A0A7M1AWI8_9BACT</name>
<keyword evidence="5" id="KW-0732">Signal</keyword>
<evidence type="ECO:0000256" key="6">
    <source>
        <dbReference type="ARBA" id="ARBA00023136"/>
    </source>
</evidence>
<keyword evidence="6" id="KW-0472">Membrane</keyword>
<dbReference type="Gene3D" id="2.40.160.60">
    <property type="entry name" value="Outer membrane protein transport protein (OMPP1/FadL/TodX)"/>
    <property type="match status" value="1"/>
</dbReference>
<dbReference type="SUPFAM" id="SSF56935">
    <property type="entry name" value="Porins"/>
    <property type="match status" value="1"/>
</dbReference>
<dbReference type="Pfam" id="PF03349">
    <property type="entry name" value="Toluene_X"/>
    <property type="match status" value="1"/>
</dbReference>
<evidence type="ECO:0000256" key="1">
    <source>
        <dbReference type="ARBA" id="ARBA00004571"/>
    </source>
</evidence>
<comment type="similarity">
    <text evidence="2">Belongs to the OmpP1/FadL family.</text>
</comment>
<keyword evidence="3" id="KW-1134">Transmembrane beta strand</keyword>
<dbReference type="PANTHER" id="PTHR35093:SF8">
    <property type="entry name" value="OUTER MEMBRANE PROTEIN NMB0088-RELATED"/>
    <property type="match status" value="1"/>
</dbReference>
<accession>A0A7M1AWI8</accession>
<dbReference type="GO" id="GO:0009279">
    <property type="term" value="C:cell outer membrane"/>
    <property type="evidence" value="ECO:0007669"/>
    <property type="project" value="UniProtKB-SubCell"/>
</dbReference>
<evidence type="ECO:0000313" key="8">
    <source>
        <dbReference type="EMBL" id="QOP41833.1"/>
    </source>
</evidence>
<dbReference type="RefSeq" id="WP_193113154.1">
    <property type="nucleotide sequence ID" value="NZ_CP041165.1"/>
</dbReference>
<sequence>MNKAIKQSIVATIILGTTALYATNGDNLIGLGAKSRGMGGIGIGMSHGAESGLANPAMITSIKSTEISFGGTVFMPDVSYNAGAGYQQSDADLNVIPEVSIASKIDENLYIGIGIWGTAGMGTDYRNDTTGTTMQMVTNLQLMQFGIPVAYKYNGLSLGVTGIMQYGALDINYQNSGSNVGAGFAQDIAFGYSVGAAYDFANLGVSGLTLGAVYKSAIEMDYNDQLTNATAPFDSFGVTGIPQQLEQPAEYGAGISYNFNAHTVAFDYKRILWSDAKGYENFGWEDQNVYVLGYQYASTDWQVRLGYNYAKNPIDELDWMVNGGAALNMFNLLGFPATIEQHYTVGGTYAFNEKFSFDAAFVYAPEVEENFTSADTNGPFEIGSKHSQSSITLQANFTF</sequence>
<dbReference type="Proteomes" id="UP000593910">
    <property type="component" value="Chromosome"/>
</dbReference>
<keyword evidence="4" id="KW-0812">Transmembrane</keyword>
<dbReference type="AlphaFoldDB" id="A0A7M1AWI8"/>
<evidence type="ECO:0000256" key="2">
    <source>
        <dbReference type="ARBA" id="ARBA00008163"/>
    </source>
</evidence>
<keyword evidence="7" id="KW-0998">Cell outer membrane</keyword>
<comment type="subcellular location">
    <subcellularLocation>
        <location evidence="1">Cell outer membrane</location>
        <topology evidence="1">Multi-pass membrane protein</topology>
    </subcellularLocation>
</comment>
<organism evidence="8 9">
    <name type="scientific">Sulfurimonas marina</name>
    <dbReference type="NCBI Taxonomy" id="2590551"/>
    <lineage>
        <taxon>Bacteria</taxon>
        <taxon>Pseudomonadati</taxon>
        <taxon>Campylobacterota</taxon>
        <taxon>Epsilonproteobacteria</taxon>
        <taxon>Campylobacterales</taxon>
        <taxon>Sulfurimonadaceae</taxon>
        <taxon>Sulfurimonas</taxon>
    </lineage>
</organism>
<evidence type="ECO:0000313" key="9">
    <source>
        <dbReference type="Proteomes" id="UP000593910"/>
    </source>
</evidence>
<dbReference type="KEGG" id="smax:FJR03_08840"/>
<evidence type="ECO:0000256" key="5">
    <source>
        <dbReference type="ARBA" id="ARBA00022729"/>
    </source>
</evidence>
<reference evidence="8 9" key="1">
    <citation type="submission" date="2019-06" db="EMBL/GenBank/DDBJ databases">
        <title>Sulfurimonas gotlandica sp. nov., a chemoautotrophic and psychrotolerant epsilonproteobacterium isolated from a pelagic redoxcline, and an emended description of the genus Sulfurimonas.</title>
        <authorList>
            <person name="Wang S."/>
            <person name="Jiang L."/>
            <person name="Shao Z."/>
        </authorList>
    </citation>
    <scope>NUCLEOTIDE SEQUENCE [LARGE SCALE GENOMIC DNA]</scope>
    <source>
        <strain evidence="8 9">B2</strain>
    </source>
</reference>
<dbReference type="InterPro" id="IPR005017">
    <property type="entry name" value="OMPP1/FadL/TodX"/>
</dbReference>
<proteinExistence type="inferred from homology"/>
<dbReference type="PANTHER" id="PTHR35093">
    <property type="entry name" value="OUTER MEMBRANE PROTEIN NMB0088-RELATED"/>
    <property type="match status" value="1"/>
</dbReference>